<dbReference type="PATRIC" id="fig|563033.4.peg.343"/>
<dbReference type="EMBL" id="ACSB01000005">
    <property type="protein sequence ID" value="EHB88570.1"/>
    <property type="molecule type" value="Genomic_DNA"/>
</dbReference>
<evidence type="ECO:0000256" key="1">
    <source>
        <dbReference type="SAM" id="Phobius"/>
    </source>
</evidence>
<feature type="transmembrane region" description="Helical" evidence="1">
    <location>
        <begin position="45"/>
        <end position="64"/>
    </location>
</feature>
<feature type="transmembrane region" description="Helical" evidence="1">
    <location>
        <begin position="143"/>
        <end position="164"/>
    </location>
</feature>
<proteinExistence type="predicted"/>
<feature type="transmembrane region" description="Helical" evidence="1">
    <location>
        <begin position="382"/>
        <end position="401"/>
    </location>
</feature>
<evidence type="ECO:0000313" key="2">
    <source>
        <dbReference type="EMBL" id="EHB88570.1"/>
    </source>
</evidence>
<feature type="transmembrane region" description="Helical" evidence="1">
    <location>
        <begin position="331"/>
        <end position="357"/>
    </location>
</feature>
<keyword evidence="1" id="KW-0812">Transmembrane</keyword>
<comment type="caution">
    <text evidence="2">The sequence shown here is derived from an EMBL/GenBank/DDBJ whole genome shotgun (WGS) entry which is preliminary data.</text>
</comment>
<evidence type="ECO:0000313" key="3">
    <source>
        <dbReference type="Proteomes" id="UP000004897"/>
    </source>
</evidence>
<dbReference type="HOGENOM" id="CLU_579873_0_0_11"/>
<feature type="transmembrane region" description="Helical" evidence="1">
    <location>
        <begin position="85"/>
        <end position="107"/>
    </location>
</feature>
<gene>
    <name evidence="2" type="ORF">HMPREF0737_00349</name>
</gene>
<feature type="transmembrane region" description="Helical" evidence="1">
    <location>
        <begin position="252"/>
        <end position="271"/>
    </location>
</feature>
<organism evidence="2 3">
    <name type="scientific">Rothia mucilaginosa M508</name>
    <dbReference type="NCBI Taxonomy" id="563033"/>
    <lineage>
        <taxon>Bacteria</taxon>
        <taxon>Bacillati</taxon>
        <taxon>Actinomycetota</taxon>
        <taxon>Actinomycetes</taxon>
        <taxon>Micrococcales</taxon>
        <taxon>Micrococcaceae</taxon>
        <taxon>Rothia</taxon>
    </lineage>
</organism>
<dbReference type="Proteomes" id="UP000004897">
    <property type="component" value="Unassembled WGS sequence"/>
</dbReference>
<keyword evidence="1" id="KW-1133">Transmembrane helix</keyword>
<keyword evidence="1" id="KW-0472">Membrane</keyword>
<feature type="transmembrane region" description="Helical" evidence="1">
    <location>
        <begin position="283"/>
        <end position="310"/>
    </location>
</feature>
<dbReference type="AlphaFoldDB" id="G5EPY9"/>
<name>G5EPY9_9MICC</name>
<protein>
    <submittedName>
        <fullName evidence="2">Uncharacterized protein</fullName>
    </submittedName>
</protein>
<accession>G5EPY9</accession>
<sequence length="471" mass="53899">MYFSPFIFNLLTIIKSPEKVDSVLWALIRVFFNSPYYIFDLRIGIIASIASLLLSLFVSVGKFADGAGGINGEARRAAYRQFARVVGYIVFGVFVIVFWHGLLAGYLQGVSYAPEFFGDWANGPGWGKQIVSPDIKLERYADIPLWTLIFFAWFTLSSSLMLTYNENDILIKYASILQRVKYASEVQGVSVELAYRIIDKERVGSNHKLNFMNQRISASEQDVSRSNNEVVYEFNRIVSRNRGYTGFDIKDAFWIYFSGVEWVKIIVPWLASLLFAQTMPRESGFIFVTFVTLLVVLCVYAGLSSGTYLFNEIYRFNVLNIKKGKQKVFEFFRFYFFRIFEGVMVWMLVSLISIYVIEAFVVEIAKLIEGQETFWESHSGSAIFVFFAISLIITCIIISYVNKTIRKSLALAIESFISDNYSNEMKMVLRDDGESSLEDSVDCVLATYVYCLVKNSGEIYSEYKYESDSIG</sequence>
<reference evidence="2 3" key="1">
    <citation type="submission" date="2011-08" db="EMBL/GenBank/DDBJ databases">
        <title>The Genome Sequence of Rothia mucilaginosa M508.</title>
        <authorList>
            <consortium name="The Broad Institute Genome Sequencing Platform"/>
            <consortium name="The Broad Institute Genome Sequencing Center for Infectious Disease"/>
            <person name="Earl A."/>
            <person name="Ward D."/>
            <person name="Feldgarden M."/>
            <person name="Gevers D."/>
            <person name="Sibley C.D."/>
            <person name="Field T.R."/>
            <person name="Grinwis M."/>
            <person name="Eshaghurshan C.S."/>
            <person name="Surette M.G."/>
            <person name="Young S.K."/>
            <person name="Zeng Q."/>
            <person name="Gargeya S."/>
            <person name="Fitzgerald M."/>
            <person name="Haas B."/>
            <person name="Abouelleil A."/>
            <person name="Alvarado L."/>
            <person name="Arachchi H.M."/>
            <person name="Berlin A."/>
            <person name="Brown A."/>
            <person name="Chapman S.B."/>
            <person name="Chen Z."/>
            <person name="Dunbar C."/>
            <person name="Freedman E."/>
            <person name="Gearin G."/>
            <person name="Gellesch M."/>
            <person name="Goldberg J."/>
            <person name="Griggs A."/>
            <person name="Gujja S."/>
            <person name="Heiman D."/>
            <person name="Howarth C."/>
            <person name="Larson L."/>
            <person name="Lui A."/>
            <person name="MacDonald P.J.P."/>
            <person name="Montmayeur A."/>
            <person name="Murphy C."/>
            <person name="Neiman D."/>
            <person name="Pearson M."/>
            <person name="Priest M."/>
            <person name="Roberts A."/>
            <person name="Saif S."/>
            <person name="Shea T."/>
            <person name="Shenoy N."/>
            <person name="Sisk P."/>
            <person name="Stolte C."/>
            <person name="Sykes S."/>
            <person name="Wortman J."/>
            <person name="Nusbaum C."/>
            <person name="Birren B."/>
        </authorList>
    </citation>
    <scope>NUCLEOTIDE SEQUENCE [LARGE SCALE GENOMIC DNA]</scope>
    <source>
        <strain evidence="2 3">M508</strain>
    </source>
</reference>